<protein>
    <submittedName>
        <fullName evidence="1">Clp protease ClpP</fullName>
    </submittedName>
</protein>
<comment type="caution">
    <text evidence="1">The sequence shown here is derived from an EMBL/GenBank/DDBJ whole genome shotgun (WGS) entry which is preliminary data.</text>
</comment>
<keyword evidence="1" id="KW-0645">Protease</keyword>
<organism evidence="1 2">
    <name type="scientific">Petralouisia muris</name>
    <dbReference type="NCBI Taxonomy" id="3032872"/>
    <lineage>
        <taxon>Bacteria</taxon>
        <taxon>Bacillati</taxon>
        <taxon>Bacillota</taxon>
        <taxon>Clostridia</taxon>
        <taxon>Lachnospirales</taxon>
        <taxon>Lachnospiraceae</taxon>
        <taxon>Petralouisia</taxon>
    </lineage>
</organism>
<sequence>MPGTKKRFMACRDGAHATVERFYEFKNETETTVDLYFYGDIVSDWWGAWQEEDQYPEAIKNFLAEAGGKDLNIYINSGGGSVFAGIAIYNMLKRYQGKKTVHVDALAGSIASVIAFADSDMPTIPSNAYLMIHKPWAGCEGNATELRKMAETLDAVESGIWSIYAEHLAEGVDIETVKGLMEAETWLNGSQAAEYFRVKVGEENTIAAAVQDYTKLYCHNAPKEILEPEGAAGQQDTGEQERRKEIVSLAMEYMTK</sequence>
<evidence type="ECO:0000313" key="2">
    <source>
        <dbReference type="Proteomes" id="UP000304953"/>
    </source>
</evidence>
<reference evidence="1" key="1">
    <citation type="submission" date="2019-04" db="EMBL/GenBank/DDBJ databases">
        <title>Microbes associate with the intestines of laboratory mice.</title>
        <authorList>
            <person name="Navarre W."/>
            <person name="Wong E."/>
            <person name="Huang K."/>
            <person name="Tropini C."/>
            <person name="Ng K."/>
            <person name="Yu B."/>
        </authorList>
    </citation>
    <scope>NUCLEOTIDE SEQUENCE</scope>
    <source>
        <strain evidence="1">NM01_1-7b</strain>
    </source>
</reference>
<accession>A0AC61RVT1</accession>
<evidence type="ECO:0000313" key="1">
    <source>
        <dbReference type="EMBL" id="TGY95631.1"/>
    </source>
</evidence>
<dbReference type="EMBL" id="SRYA01000026">
    <property type="protein sequence ID" value="TGY95631.1"/>
    <property type="molecule type" value="Genomic_DNA"/>
</dbReference>
<dbReference type="Proteomes" id="UP000304953">
    <property type="component" value="Unassembled WGS sequence"/>
</dbReference>
<name>A0AC61RVT1_9FIRM</name>
<keyword evidence="1" id="KW-0378">Hydrolase</keyword>
<gene>
    <name evidence="1" type="ORF">E5329_13725</name>
</gene>
<proteinExistence type="predicted"/>
<keyword evidence="2" id="KW-1185">Reference proteome</keyword>